<reference evidence="1 2" key="1">
    <citation type="submission" date="2016-10" db="EMBL/GenBank/DDBJ databases">
        <authorList>
            <person name="de Groot N.N."/>
        </authorList>
    </citation>
    <scope>NUCLEOTIDE SEQUENCE [LARGE SCALE GENOMIC DNA]</scope>
    <source>
        <strain evidence="1 2">DSM 29439</strain>
    </source>
</reference>
<dbReference type="RefSeq" id="WP_177179276.1">
    <property type="nucleotide sequence ID" value="NZ_FOJB01000001.1"/>
</dbReference>
<protein>
    <submittedName>
        <fullName evidence="1">Uncharacterized protein</fullName>
    </submittedName>
</protein>
<dbReference type="EMBL" id="FOJB01000001">
    <property type="protein sequence ID" value="SEV96938.1"/>
    <property type="molecule type" value="Genomic_DNA"/>
</dbReference>
<name>A0A1I0N8Y9_9RHOB</name>
<organism evidence="1 2">
    <name type="scientific">Aliiroseovarius sediminilitoris</name>
    <dbReference type="NCBI Taxonomy" id="1173584"/>
    <lineage>
        <taxon>Bacteria</taxon>
        <taxon>Pseudomonadati</taxon>
        <taxon>Pseudomonadota</taxon>
        <taxon>Alphaproteobacteria</taxon>
        <taxon>Rhodobacterales</taxon>
        <taxon>Paracoccaceae</taxon>
        <taxon>Aliiroseovarius</taxon>
    </lineage>
</organism>
<keyword evidence="2" id="KW-1185">Reference proteome</keyword>
<gene>
    <name evidence="1" type="ORF">SAMN05444851_0603</name>
</gene>
<evidence type="ECO:0000313" key="2">
    <source>
        <dbReference type="Proteomes" id="UP000199650"/>
    </source>
</evidence>
<dbReference type="AlphaFoldDB" id="A0A1I0N8Y9"/>
<sequence length="47" mass="5083">MNALVIPVAPLANAIAEVIIAAQTAAHRFLTSDTVPTWTEYLRSCNK</sequence>
<dbReference type="Proteomes" id="UP000199650">
    <property type="component" value="Unassembled WGS sequence"/>
</dbReference>
<evidence type="ECO:0000313" key="1">
    <source>
        <dbReference type="EMBL" id="SEV96938.1"/>
    </source>
</evidence>
<dbReference type="STRING" id="1173584.SAMN05444851_0603"/>
<proteinExistence type="predicted"/>
<accession>A0A1I0N8Y9</accession>